<reference evidence="3 4" key="1">
    <citation type="submission" date="2017-08" db="EMBL/GenBank/DDBJ databases">
        <title>Infants hospitalized years apart are colonized by the same room-sourced microbial strains.</title>
        <authorList>
            <person name="Brooks B."/>
            <person name="Olm M.R."/>
            <person name="Firek B.A."/>
            <person name="Baker R."/>
            <person name="Thomas B.C."/>
            <person name="Morowitz M.J."/>
            <person name="Banfield J.F."/>
        </authorList>
    </citation>
    <scope>NUCLEOTIDE SEQUENCE [LARGE SCALE GENOMIC DNA]</scope>
    <source>
        <strain evidence="3">S2_018_000_R3_110</strain>
    </source>
</reference>
<dbReference type="GO" id="GO:0016787">
    <property type="term" value="F:hydrolase activity"/>
    <property type="evidence" value="ECO:0007669"/>
    <property type="project" value="UniProtKB-KW"/>
</dbReference>
<dbReference type="InterPro" id="IPR011105">
    <property type="entry name" value="Cell_wall_hydrolase_SleB"/>
</dbReference>
<sequence length="195" mass="20609">MNKRWSVLVLWSLTAASGVASAHVAMNTSPELPVVQPAPVAPSPAPVTFAASAPVVQELPAEAAGVVADEAADELADLDKSEVECVAKVVVHEAGNQPHKGQLAVAQVIRARMKSGRFAKSACGVVKQRGQFFNVDAYNPPRNNGRWSTAVDIAKRTLSGKGEDVAPGALFFHSAGASFPKRTRVAQIADHTFYR</sequence>
<dbReference type="Proteomes" id="UP000248614">
    <property type="component" value="Unassembled WGS sequence"/>
</dbReference>
<feature type="signal peptide" evidence="1">
    <location>
        <begin position="1"/>
        <end position="22"/>
    </location>
</feature>
<feature type="chain" id="PRO_5016092818" evidence="1">
    <location>
        <begin position="23"/>
        <end position="195"/>
    </location>
</feature>
<proteinExistence type="predicted"/>
<gene>
    <name evidence="3" type="ORF">DI632_05555</name>
</gene>
<dbReference type="AlphaFoldDB" id="A0A2W4ZAM4"/>
<name>A0A2W4ZAM4_9SPHN</name>
<keyword evidence="1" id="KW-0732">Signal</keyword>
<keyword evidence="3" id="KW-0378">Hydrolase</keyword>
<dbReference type="Pfam" id="PF07486">
    <property type="entry name" value="Hydrolase_2"/>
    <property type="match status" value="1"/>
</dbReference>
<protein>
    <submittedName>
        <fullName evidence="3">Cell wall hydrolase</fullName>
    </submittedName>
</protein>
<evidence type="ECO:0000313" key="3">
    <source>
        <dbReference type="EMBL" id="PZO78766.1"/>
    </source>
</evidence>
<feature type="domain" description="Cell wall hydrolase SleB" evidence="2">
    <location>
        <begin position="97"/>
        <end position="194"/>
    </location>
</feature>
<organism evidence="3 4">
    <name type="scientific">Sphingomonas hengshuiensis</name>
    <dbReference type="NCBI Taxonomy" id="1609977"/>
    <lineage>
        <taxon>Bacteria</taxon>
        <taxon>Pseudomonadati</taxon>
        <taxon>Pseudomonadota</taxon>
        <taxon>Alphaproteobacteria</taxon>
        <taxon>Sphingomonadales</taxon>
        <taxon>Sphingomonadaceae</taxon>
        <taxon>Sphingomonas</taxon>
    </lineage>
</organism>
<evidence type="ECO:0000313" key="4">
    <source>
        <dbReference type="Proteomes" id="UP000248614"/>
    </source>
</evidence>
<accession>A0A2W4ZAM4</accession>
<dbReference type="Gene3D" id="1.10.10.2520">
    <property type="entry name" value="Cell wall hydrolase SleB, domain 1"/>
    <property type="match status" value="1"/>
</dbReference>
<comment type="caution">
    <text evidence="3">The sequence shown here is derived from an EMBL/GenBank/DDBJ whole genome shotgun (WGS) entry which is preliminary data.</text>
</comment>
<dbReference type="InterPro" id="IPR042047">
    <property type="entry name" value="SleB_dom1"/>
</dbReference>
<evidence type="ECO:0000256" key="1">
    <source>
        <dbReference type="SAM" id="SignalP"/>
    </source>
</evidence>
<evidence type="ECO:0000259" key="2">
    <source>
        <dbReference type="Pfam" id="PF07486"/>
    </source>
</evidence>
<dbReference type="EMBL" id="QFNF01000010">
    <property type="protein sequence ID" value="PZO78766.1"/>
    <property type="molecule type" value="Genomic_DNA"/>
</dbReference>